<sequence>MLLTVDVLIVSFFFLAPVEETEETGRACFPSGERWLLGLSLKCLSGLGVGVGSLVLRGCGPPACVCRLVRAVAYPRLSLATFVRPSHGDEGVEIEKLF</sequence>
<organism evidence="2">
    <name type="scientific">Ixodes ricinus</name>
    <name type="common">Common tick</name>
    <name type="synonym">Acarus ricinus</name>
    <dbReference type="NCBI Taxonomy" id="34613"/>
    <lineage>
        <taxon>Eukaryota</taxon>
        <taxon>Metazoa</taxon>
        <taxon>Ecdysozoa</taxon>
        <taxon>Arthropoda</taxon>
        <taxon>Chelicerata</taxon>
        <taxon>Arachnida</taxon>
        <taxon>Acari</taxon>
        <taxon>Parasitiformes</taxon>
        <taxon>Ixodida</taxon>
        <taxon>Ixodoidea</taxon>
        <taxon>Ixodidae</taxon>
        <taxon>Ixodinae</taxon>
        <taxon>Ixodes</taxon>
    </lineage>
</organism>
<dbReference type="AlphaFoldDB" id="A0A6B0UB65"/>
<name>A0A6B0UB65_IXORI</name>
<reference evidence="2" key="1">
    <citation type="submission" date="2019-12" db="EMBL/GenBank/DDBJ databases">
        <title>An insight into the sialome of adult female Ixodes ricinus ticks feeding for 6 days.</title>
        <authorList>
            <person name="Perner J."/>
            <person name="Ribeiro J.M.C."/>
        </authorList>
    </citation>
    <scope>NUCLEOTIDE SEQUENCE</scope>
    <source>
        <strain evidence="2">Semi-engorged</strain>
        <tissue evidence="2">Salivary glands</tissue>
    </source>
</reference>
<dbReference type="EMBL" id="GIFC01005678">
    <property type="protein sequence ID" value="MXU87761.1"/>
    <property type="molecule type" value="Transcribed_RNA"/>
</dbReference>
<protein>
    <submittedName>
        <fullName evidence="2">Putative secreted protein</fullName>
    </submittedName>
</protein>
<feature type="signal peptide" evidence="1">
    <location>
        <begin position="1"/>
        <end position="20"/>
    </location>
</feature>
<proteinExistence type="predicted"/>
<feature type="chain" id="PRO_5025447977" evidence="1">
    <location>
        <begin position="21"/>
        <end position="98"/>
    </location>
</feature>
<keyword evidence="1" id="KW-0732">Signal</keyword>
<evidence type="ECO:0000256" key="1">
    <source>
        <dbReference type="SAM" id="SignalP"/>
    </source>
</evidence>
<evidence type="ECO:0000313" key="2">
    <source>
        <dbReference type="EMBL" id="MXU87761.1"/>
    </source>
</evidence>
<accession>A0A6B0UB65</accession>